<feature type="compositionally biased region" description="Polar residues" evidence="1">
    <location>
        <begin position="25"/>
        <end position="39"/>
    </location>
</feature>
<reference evidence="2" key="1">
    <citation type="submission" date="2019-04" db="EMBL/GenBank/DDBJ databases">
        <authorList>
            <person name="Alioto T."/>
            <person name="Alioto T."/>
        </authorList>
    </citation>
    <scope>NUCLEOTIDE SEQUENCE [LARGE SCALE GENOMIC DNA]</scope>
</reference>
<feature type="region of interest" description="Disordered" evidence="1">
    <location>
        <begin position="1"/>
        <end position="124"/>
    </location>
</feature>
<protein>
    <submittedName>
        <fullName evidence="2">Uncharacterized protein</fullName>
    </submittedName>
</protein>
<name>A0A5E4D5I5_MARMO</name>
<proteinExistence type="predicted"/>
<evidence type="ECO:0000313" key="3">
    <source>
        <dbReference type="Proteomes" id="UP000335636"/>
    </source>
</evidence>
<gene>
    <name evidence="2" type="ORF">MONAX_5E003669</name>
</gene>
<evidence type="ECO:0000256" key="1">
    <source>
        <dbReference type="SAM" id="MobiDB-lite"/>
    </source>
</evidence>
<dbReference type="Proteomes" id="UP000335636">
    <property type="component" value="Unassembled WGS sequence"/>
</dbReference>
<keyword evidence="3" id="KW-1185">Reference proteome</keyword>
<comment type="caution">
    <text evidence="2">The sequence shown here is derived from an EMBL/GenBank/DDBJ whole genome shotgun (WGS) entry which is preliminary data.</text>
</comment>
<accession>A0A5E4D5I5</accession>
<evidence type="ECO:0000313" key="2">
    <source>
        <dbReference type="EMBL" id="VTJ88442.1"/>
    </source>
</evidence>
<dbReference type="EMBL" id="CABDUW010002954">
    <property type="protein sequence ID" value="VTJ88442.1"/>
    <property type="molecule type" value="Genomic_DNA"/>
</dbReference>
<dbReference type="AlphaFoldDB" id="A0A5E4D5I5"/>
<organism evidence="2 3">
    <name type="scientific">Marmota monax</name>
    <name type="common">Woodchuck</name>
    <dbReference type="NCBI Taxonomy" id="9995"/>
    <lineage>
        <taxon>Eukaryota</taxon>
        <taxon>Metazoa</taxon>
        <taxon>Chordata</taxon>
        <taxon>Craniata</taxon>
        <taxon>Vertebrata</taxon>
        <taxon>Euteleostomi</taxon>
        <taxon>Mammalia</taxon>
        <taxon>Eutheria</taxon>
        <taxon>Euarchontoglires</taxon>
        <taxon>Glires</taxon>
        <taxon>Rodentia</taxon>
        <taxon>Sciuromorpha</taxon>
        <taxon>Sciuridae</taxon>
        <taxon>Xerinae</taxon>
        <taxon>Marmotini</taxon>
        <taxon>Marmota</taxon>
    </lineage>
</organism>
<sequence>MRTEGGASENNLWPPGLDWHAAPTCSASPSRRVTPSGSAAQPRRLEKCAPPGSHSTLLSPPPASLCQPGAGTGRHQLASEIGAAKDQRSLPSSDGRQGWAARSGFAPWGHQFGGSELPEGSDGRRCQLDRESQHFGLAPSHWRCRN</sequence>